<dbReference type="InterPro" id="IPR018849">
    <property type="entry name" value="Urb2/Npa2_C"/>
</dbReference>
<evidence type="ECO:0000313" key="3">
    <source>
        <dbReference type="EMBL" id="PVU87978.1"/>
    </source>
</evidence>
<dbReference type="STRING" id="61424.A0A2T9Y6N8"/>
<dbReference type="PANTHER" id="PTHR15682">
    <property type="entry name" value="UNHEALTHY RIBOSOME BIOGENESIS PROTEIN 2 HOMOLOG"/>
    <property type="match status" value="1"/>
</dbReference>
<dbReference type="Pfam" id="PF10441">
    <property type="entry name" value="Urb2"/>
    <property type="match status" value="1"/>
</dbReference>
<feature type="compositionally biased region" description="Basic and acidic residues" evidence="1">
    <location>
        <begin position="116"/>
        <end position="126"/>
    </location>
</feature>
<keyword evidence="4" id="KW-1185">Reference proteome</keyword>
<comment type="caution">
    <text evidence="3">The sequence shown here is derived from an EMBL/GenBank/DDBJ whole genome shotgun (WGS) entry which is preliminary data.</text>
</comment>
<dbReference type="EMBL" id="MBFT01000671">
    <property type="protein sequence ID" value="PVU87978.1"/>
    <property type="molecule type" value="Genomic_DNA"/>
</dbReference>
<feature type="domain" description="Nucleolar 27S pre-rRNA processing Urb2/Npa2 C-terminal" evidence="2">
    <location>
        <begin position="1783"/>
        <end position="1925"/>
    </location>
</feature>
<feature type="region of interest" description="Disordered" evidence="1">
    <location>
        <begin position="107"/>
        <end position="126"/>
    </location>
</feature>
<dbReference type="PANTHER" id="PTHR15682:SF2">
    <property type="entry name" value="UNHEALTHY RIBOSOME BIOGENESIS PROTEIN 2 HOMOLOG"/>
    <property type="match status" value="1"/>
</dbReference>
<sequence>MNPWEIVQEEGFLFQKDLDAIAQTVNLSSVEEITGSFKKTTLVSQQKLTLSWLLWASTNLKNQKSDNCSQQIKNERVFNLLRKISSIPKASEFILNWLVGTLLKVSPKNSDSQKSNPKDFNQESKSKETHYNLSGDFRAYKLWHDIVKSSQNKEPFGSNELDYSHLFSTPTLPIIISVFKKLNSQYFSMEETVANNTKMATNENSDNLLFTHLSELTLEMIKCETTRKNWSLQFDTLIQLVSEWLEILINFNTVKSAFDFLNDLSDNSNESSIANHYVNLISQTCKILVTGFESISNHKKVFTTICDKLLDSVSHYYYWKQVSFEDSKTNQQQLTILKNFQEMETNLELCLQLGLFRVDTISAFTTVISQKEIELNWNLFEKSTNQGDQIIKKTKKQGSSAKASSKQKSQAKLQVYQSILFEKIDSMLNCSKSKNSLKFNDKQLMIGNWKLIPLLMKLIIRSSTMISMIHNGASDVVKNKYLDDNQNIAILTSVTNAAAIATSETLGFSALCSLVYLFFGKLYNMISDRIKISLCDLNDINLSIDKSQWGCLTQLVCTYIENNTFGISTAAIVNLNDPVANQKNSTIEHWMSVIICPLLKNISSNCGIPAKNNSASQSDLFYTIRKAFVFNPSILLSYNMDTKNTPNLQEVIHSLQSVPNDALDEAKVLLNDILSTFSQTRQIDLLVQCIIKEIWVVSFLTDDGISKPSDNSLVNQNILVDSWFISKLVSTISEYLPAPLVPSLISKFSEAIQMEIKDLESILSKKKLNGNSKKRTLSSHSASRMMSELRLEGLVLIFVHFIQGVTLGMTTTKQHSQLFTGLANTVETIMPKLLELSEKFSSELAAYTSLLLFYSSIESASQNVSADSWVKKRLEPGLVVEWIPKQQDFTDDNLMSKCLVLEFLINFKSFSYYKSVYGSYEHLFEDSNSVNHLGNENENTFKNAFSSKNKIIKFISNRKSKNTNQKDNNHQNHWDGFPNTISANNLETVFFKICTDRIELVSEDQPDNEDLLLWILSTFSESFDYNSSKSLYEKQHFEHQNDSTHNSKKIDFVLEKGIQNNITLESVSFGLINSENFFEIQSLRNVMMMYNIAYIENISKNYEKFNFETPIIGNFVKQLVENFSTLKKECYLGDQNETTSNKIFNKKVPFIKRNADFDGILDNTLSHSYFDITKKLTSNKTTNFKGTNNDSNGFERIVTQFINQIYLWKQFPRGYFESDQLCLSVAVCLYLDKFAQEIIQNEVFGQKCSEIYFLLSDACREWIYIHLSGETLKNKFKSQISTSFNWGKWIGNTTIRMNKSHKASSSNKSNSILLFNKIFSNSMKISLTNNDIDGLNYNYEILTFLFSEYQKSKDINDLNYKTLEYILGSASSILGIFVSKNKVNSTDESSIAKNNNGIDAILMNISKMLLKNSFSLINHLKSINLGILKDEKSITSILEMVYLIQKSVGYISFIVDNNVALEKEMNTVIEINHDFEVLIQKWLDLSSVNISKFLNNTNHNLDPKLWVSIGTKLLNIQEKPTYSSCIGDKIDAFQNNFVPFETKDNIKKNINNNLIETPMEYYADTDKLLAFSIQLLMSLQILDLKNPKLWNEKENDVSNNSKTTKYYYFGKLNGDLRIDCDLDTVTLSIKSILNNLGSNEQVKVFKTLLQVLAKTSGFENNGSDNDGGFEILANSSKLQSLLFLIHQILPLSYSSNRSDTQKMSSLIFSSFLHLANNSIMFTEEAVQLLDLIYERILNVNNGIRVSVGEISIIVDIIYSIINRPLYLNPAGIYSKDTNQIKEDFCFNLASELFSSCCKLVSSCFKHYPDHIMKCIPSVITLLRSLLHCFVNFNRKCDGFSTNLMYNLFWFSPLPTTCASEYSRLIGQFTSLRVGSKPQQSSNANQAGSKRNFVENTKGTASGNRAVILAKYSPLILSEYCVIMGGGLLELETKFTKNIHPRFLNFLNETQKISRIQTNLDFLNNNTQQKLGNNEWLSCNANIPPVTVGLEWRPIPVCSSGISIKNDKTNTRSSSLYEANKVSRISKQKFERNQLYGIISNPETREVLIPALYSILDLMSDSERDSLMGSFGSQNSFSIADNKGAKGGNDVYDYSTPFYELPVAIFNKNDYYKQLYNFYTPSNWSGSKEILKALHKDYMQFYKFKGSF</sequence>
<dbReference type="GO" id="GO:0042254">
    <property type="term" value="P:ribosome biogenesis"/>
    <property type="evidence" value="ECO:0007669"/>
    <property type="project" value="TreeGrafter"/>
</dbReference>
<feature type="region of interest" description="Disordered" evidence="1">
    <location>
        <begin position="1874"/>
        <end position="1895"/>
    </location>
</feature>
<gene>
    <name evidence="3" type="ORF">BB559_005781</name>
</gene>
<dbReference type="OrthoDB" id="160374at2759"/>
<accession>A0A2T9Y6N8</accession>
<dbReference type="GO" id="GO:0005730">
    <property type="term" value="C:nucleolus"/>
    <property type="evidence" value="ECO:0007669"/>
    <property type="project" value="TreeGrafter"/>
</dbReference>
<name>A0A2T9Y6N8_9FUNG</name>
<reference evidence="3 4" key="1">
    <citation type="journal article" date="2018" name="MBio">
        <title>Comparative Genomics Reveals the Core Gene Toolbox for the Fungus-Insect Symbiosis.</title>
        <authorList>
            <person name="Wang Y."/>
            <person name="Stata M."/>
            <person name="Wang W."/>
            <person name="Stajich J.E."/>
            <person name="White M.M."/>
            <person name="Moncalvo J.M."/>
        </authorList>
    </citation>
    <scope>NUCLEOTIDE SEQUENCE [LARGE SCALE GENOMIC DNA]</scope>
    <source>
        <strain evidence="3 4">AUS-77-4</strain>
    </source>
</reference>
<evidence type="ECO:0000256" key="1">
    <source>
        <dbReference type="SAM" id="MobiDB-lite"/>
    </source>
</evidence>
<evidence type="ECO:0000259" key="2">
    <source>
        <dbReference type="Pfam" id="PF10441"/>
    </source>
</evidence>
<evidence type="ECO:0000313" key="4">
    <source>
        <dbReference type="Proteomes" id="UP000245699"/>
    </source>
</evidence>
<organism evidence="3 4">
    <name type="scientific">Furculomyces boomerangus</name>
    <dbReference type="NCBI Taxonomy" id="61424"/>
    <lineage>
        <taxon>Eukaryota</taxon>
        <taxon>Fungi</taxon>
        <taxon>Fungi incertae sedis</taxon>
        <taxon>Zoopagomycota</taxon>
        <taxon>Kickxellomycotina</taxon>
        <taxon>Harpellomycetes</taxon>
        <taxon>Harpellales</taxon>
        <taxon>Harpellaceae</taxon>
        <taxon>Furculomyces</taxon>
    </lineage>
</organism>
<protein>
    <recommendedName>
        <fullName evidence="2">Nucleolar 27S pre-rRNA processing Urb2/Npa2 C-terminal domain-containing protein</fullName>
    </recommendedName>
</protein>
<dbReference type="Proteomes" id="UP000245699">
    <property type="component" value="Unassembled WGS sequence"/>
</dbReference>
<dbReference type="InterPro" id="IPR052609">
    <property type="entry name" value="Ribosome_Biogenesis_Reg"/>
</dbReference>
<proteinExistence type="predicted"/>